<keyword evidence="10" id="KW-0624">Polysaccharide degradation</keyword>
<dbReference type="Proteomes" id="UP000700596">
    <property type="component" value="Unassembled WGS sequence"/>
</dbReference>
<dbReference type="InterPro" id="IPR051526">
    <property type="entry name" value="Beta-Glucosidase_SUN"/>
</dbReference>
<keyword evidence="5 12" id="KW-0732">Signal</keyword>
<evidence type="ECO:0000256" key="2">
    <source>
        <dbReference type="ARBA" id="ARBA00010579"/>
    </source>
</evidence>
<evidence type="ECO:0000256" key="1">
    <source>
        <dbReference type="ARBA" id="ARBA00004191"/>
    </source>
</evidence>
<evidence type="ECO:0000256" key="9">
    <source>
        <dbReference type="ARBA" id="ARBA00023316"/>
    </source>
</evidence>
<evidence type="ECO:0000256" key="10">
    <source>
        <dbReference type="ARBA" id="ARBA00023326"/>
    </source>
</evidence>
<keyword evidence="8" id="KW-0326">Glycosidase</keyword>
<dbReference type="GO" id="GO:0016798">
    <property type="term" value="F:hydrolase activity, acting on glycosyl bonds"/>
    <property type="evidence" value="ECO:0007669"/>
    <property type="project" value="UniProtKB-KW"/>
</dbReference>
<evidence type="ECO:0000256" key="8">
    <source>
        <dbReference type="ARBA" id="ARBA00023295"/>
    </source>
</evidence>
<dbReference type="InterPro" id="IPR005556">
    <property type="entry name" value="SUN"/>
</dbReference>
<feature type="chain" id="PRO_5040274846" description="SUN-domain-containing protein" evidence="12">
    <location>
        <begin position="19"/>
        <end position="460"/>
    </location>
</feature>
<evidence type="ECO:0000256" key="11">
    <source>
        <dbReference type="SAM" id="MobiDB-lite"/>
    </source>
</evidence>
<dbReference type="GO" id="GO:0031505">
    <property type="term" value="P:fungal-type cell wall organization"/>
    <property type="evidence" value="ECO:0007669"/>
    <property type="project" value="TreeGrafter"/>
</dbReference>
<evidence type="ECO:0000313" key="14">
    <source>
        <dbReference type="Proteomes" id="UP000700596"/>
    </source>
</evidence>
<keyword evidence="4" id="KW-0964">Secreted</keyword>
<evidence type="ECO:0000256" key="6">
    <source>
        <dbReference type="ARBA" id="ARBA00022801"/>
    </source>
</evidence>
<keyword evidence="9" id="KW-0961">Cell wall biogenesis/degradation</keyword>
<dbReference type="Pfam" id="PF03856">
    <property type="entry name" value="SUN"/>
    <property type="match status" value="1"/>
</dbReference>
<gene>
    <name evidence="13" type="ORF">B0J11DRAFT_548491</name>
</gene>
<evidence type="ECO:0000313" key="13">
    <source>
        <dbReference type="EMBL" id="KAH7132652.1"/>
    </source>
</evidence>
<dbReference type="EMBL" id="JAGMWT010000003">
    <property type="protein sequence ID" value="KAH7132652.1"/>
    <property type="molecule type" value="Genomic_DNA"/>
</dbReference>
<evidence type="ECO:0000256" key="12">
    <source>
        <dbReference type="SAM" id="SignalP"/>
    </source>
</evidence>
<comment type="caution">
    <text evidence="13">The sequence shown here is derived from an EMBL/GenBank/DDBJ whole genome shotgun (WGS) entry which is preliminary data.</text>
</comment>
<keyword evidence="14" id="KW-1185">Reference proteome</keyword>
<protein>
    <recommendedName>
        <fullName evidence="15">SUN-domain-containing protein</fullName>
    </recommendedName>
</protein>
<comment type="similarity">
    <text evidence="2">Belongs to the SUN family.</text>
</comment>
<name>A0A9P9E8A7_9PLEO</name>
<evidence type="ECO:0000256" key="3">
    <source>
        <dbReference type="ARBA" id="ARBA00022512"/>
    </source>
</evidence>
<evidence type="ECO:0000256" key="4">
    <source>
        <dbReference type="ARBA" id="ARBA00022525"/>
    </source>
</evidence>
<sequence length="460" mass="49007">MKLSTVIALTAVTTTVAASPHRHVHRRWARGEMKRQNTDTEIYVPVATVIVYVLNGQLISEDEVRQGIVNGTLVWGDDSNLSTSSTVVPSPTSVAAGEQSKAPESPLTVTHKDISETSSAASVISSVVAQPDPPRTSPESKSGLPVQPEPQSSSAPVPTTPASTVEGIDIEFPNEKYSCNEFPLGYGATPVKHAGLGGWIGIQDPQIFGASGFDDITTVPHGSCSDGKCCKPGAFCSYSCPPGYLKSSWPEKQGKKGQSIGGLHCNDNNKLKMASGSIAKTLCVKGTDKITIKVVNKLQRSQSICRTDYPGTESETVPVTTRPGESSELACPDNSKYYHWQGKPTSAQYYINNGGVEESEACQWGDGAKAVGNWAPVNLGVGFNDVDQKGYISLFQNSPTTNAELDFNVELIADDMNGKCKYSNGRFHYGEKYGETASGDNRGCTIALNSGTLAVVLTER</sequence>
<dbReference type="GO" id="GO:0000272">
    <property type="term" value="P:polysaccharide catabolic process"/>
    <property type="evidence" value="ECO:0007669"/>
    <property type="project" value="UniProtKB-KW"/>
</dbReference>
<dbReference type="GO" id="GO:0009277">
    <property type="term" value="C:fungal-type cell wall"/>
    <property type="evidence" value="ECO:0007669"/>
    <property type="project" value="TreeGrafter"/>
</dbReference>
<feature type="signal peptide" evidence="12">
    <location>
        <begin position="1"/>
        <end position="18"/>
    </location>
</feature>
<dbReference type="GO" id="GO:0009986">
    <property type="term" value="C:cell surface"/>
    <property type="evidence" value="ECO:0007669"/>
    <property type="project" value="TreeGrafter"/>
</dbReference>
<dbReference type="OrthoDB" id="5339822at2759"/>
<comment type="subcellular location">
    <subcellularLocation>
        <location evidence="1">Secreted</location>
        <location evidence="1">Cell wall</location>
    </subcellularLocation>
</comment>
<dbReference type="PANTHER" id="PTHR31316:SF0">
    <property type="entry name" value="SECRETED BETA-GLUCOSIDASE SIM1-RELATED"/>
    <property type="match status" value="1"/>
</dbReference>
<keyword evidence="3" id="KW-0134">Cell wall</keyword>
<feature type="region of interest" description="Disordered" evidence="11">
    <location>
        <begin position="79"/>
        <end position="110"/>
    </location>
</feature>
<evidence type="ECO:0000256" key="5">
    <source>
        <dbReference type="ARBA" id="ARBA00022729"/>
    </source>
</evidence>
<accession>A0A9P9E8A7</accession>
<dbReference type="AlphaFoldDB" id="A0A9P9E8A7"/>
<proteinExistence type="inferred from homology"/>
<feature type="region of interest" description="Disordered" evidence="11">
    <location>
        <begin position="128"/>
        <end position="164"/>
    </location>
</feature>
<keyword evidence="7" id="KW-0119">Carbohydrate metabolism</keyword>
<keyword evidence="6" id="KW-0378">Hydrolase</keyword>
<reference evidence="13" key="1">
    <citation type="journal article" date="2021" name="Nat. Commun.">
        <title>Genetic determinants of endophytism in the Arabidopsis root mycobiome.</title>
        <authorList>
            <person name="Mesny F."/>
            <person name="Miyauchi S."/>
            <person name="Thiergart T."/>
            <person name="Pickel B."/>
            <person name="Atanasova L."/>
            <person name="Karlsson M."/>
            <person name="Huettel B."/>
            <person name="Barry K.W."/>
            <person name="Haridas S."/>
            <person name="Chen C."/>
            <person name="Bauer D."/>
            <person name="Andreopoulos W."/>
            <person name="Pangilinan J."/>
            <person name="LaButti K."/>
            <person name="Riley R."/>
            <person name="Lipzen A."/>
            <person name="Clum A."/>
            <person name="Drula E."/>
            <person name="Henrissat B."/>
            <person name="Kohler A."/>
            <person name="Grigoriev I.V."/>
            <person name="Martin F.M."/>
            <person name="Hacquard S."/>
        </authorList>
    </citation>
    <scope>NUCLEOTIDE SEQUENCE</scope>
    <source>
        <strain evidence="13">MPI-CAGE-CH-0243</strain>
    </source>
</reference>
<evidence type="ECO:0008006" key="15">
    <source>
        <dbReference type="Google" id="ProtNLM"/>
    </source>
</evidence>
<feature type="compositionally biased region" description="Low complexity" evidence="11">
    <location>
        <begin position="82"/>
        <end position="94"/>
    </location>
</feature>
<evidence type="ECO:0000256" key="7">
    <source>
        <dbReference type="ARBA" id="ARBA00023277"/>
    </source>
</evidence>
<organism evidence="13 14">
    <name type="scientific">Dendryphion nanum</name>
    <dbReference type="NCBI Taxonomy" id="256645"/>
    <lineage>
        <taxon>Eukaryota</taxon>
        <taxon>Fungi</taxon>
        <taxon>Dikarya</taxon>
        <taxon>Ascomycota</taxon>
        <taxon>Pezizomycotina</taxon>
        <taxon>Dothideomycetes</taxon>
        <taxon>Pleosporomycetidae</taxon>
        <taxon>Pleosporales</taxon>
        <taxon>Torulaceae</taxon>
        <taxon>Dendryphion</taxon>
    </lineage>
</organism>
<dbReference type="PANTHER" id="PTHR31316">
    <property type="entry name" value="BETA-GLUCOSIDASE-LIKE PROTEIN NCA3, MITOCHONDRIAL-RELATED"/>
    <property type="match status" value="1"/>
</dbReference>
<feature type="compositionally biased region" description="Low complexity" evidence="11">
    <location>
        <begin position="152"/>
        <end position="164"/>
    </location>
</feature>